<feature type="transmembrane region" description="Helical" evidence="1">
    <location>
        <begin position="12"/>
        <end position="30"/>
    </location>
</feature>
<proteinExistence type="predicted"/>
<dbReference type="EMBL" id="JAFBCV010000010">
    <property type="protein sequence ID" value="MBM7839839.1"/>
    <property type="molecule type" value="Genomic_DNA"/>
</dbReference>
<name>A0ABS2SWC8_9BACI</name>
<comment type="caution">
    <text evidence="2">The sequence shown here is derived from an EMBL/GenBank/DDBJ whole genome shotgun (WGS) entry which is preliminary data.</text>
</comment>
<sequence length="214" mass="24946">MNDLLIQYQWEIFIGLEVLGFAALILFGLTRYKFQKQGLSKLFILLFIGFTAIEALLAWYIFSLTGEIGTFQIIVSIFVLYAITFGYQDFKKLDRWMRKKIDVDGLLTEQDYEEMRKQKDPRYQSARYLKTWLAHLAVFLLAQTLFFGLSGLNFEQSLAYLTDLSWFDSDTYEPTPYANEILHGIAMVWGIVFVIDSIVSATYIFQRKDKPQAD</sequence>
<feature type="transmembrane region" description="Helical" evidence="1">
    <location>
        <begin position="132"/>
        <end position="154"/>
    </location>
</feature>
<dbReference type="RefSeq" id="WP_204467097.1">
    <property type="nucleotide sequence ID" value="NZ_JAFBCV010000010.1"/>
</dbReference>
<gene>
    <name evidence="2" type="ORF">JOC54_003119</name>
</gene>
<reference evidence="2" key="1">
    <citation type="submission" date="2021-01" db="EMBL/GenBank/DDBJ databases">
        <title>Genomic Encyclopedia of Type Strains, Phase IV (KMG-IV): sequencing the most valuable type-strain genomes for metagenomic binning, comparative biology and taxonomic classification.</title>
        <authorList>
            <person name="Goeker M."/>
        </authorList>
    </citation>
    <scope>NUCLEOTIDE SEQUENCE</scope>
    <source>
        <strain evidence="2">DSM 21943</strain>
    </source>
</reference>
<feature type="transmembrane region" description="Helical" evidence="1">
    <location>
        <begin position="42"/>
        <end position="62"/>
    </location>
</feature>
<evidence type="ECO:0000256" key="1">
    <source>
        <dbReference type="SAM" id="Phobius"/>
    </source>
</evidence>
<evidence type="ECO:0000313" key="3">
    <source>
        <dbReference type="Proteomes" id="UP001179280"/>
    </source>
</evidence>
<feature type="transmembrane region" description="Helical" evidence="1">
    <location>
        <begin position="181"/>
        <end position="205"/>
    </location>
</feature>
<feature type="transmembrane region" description="Helical" evidence="1">
    <location>
        <begin position="68"/>
        <end position="90"/>
    </location>
</feature>
<keyword evidence="1" id="KW-1133">Transmembrane helix</keyword>
<organism evidence="2 3">
    <name type="scientific">Shouchella xiaoxiensis</name>
    <dbReference type="NCBI Taxonomy" id="766895"/>
    <lineage>
        <taxon>Bacteria</taxon>
        <taxon>Bacillati</taxon>
        <taxon>Bacillota</taxon>
        <taxon>Bacilli</taxon>
        <taxon>Bacillales</taxon>
        <taxon>Bacillaceae</taxon>
        <taxon>Shouchella</taxon>
    </lineage>
</organism>
<dbReference type="Proteomes" id="UP001179280">
    <property type="component" value="Unassembled WGS sequence"/>
</dbReference>
<evidence type="ECO:0000313" key="2">
    <source>
        <dbReference type="EMBL" id="MBM7839839.1"/>
    </source>
</evidence>
<keyword evidence="3" id="KW-1185">Reference proteome</keyword>
<keyword evidence="1" id="KW-0812">Transmembrane</keyword>
<accession>A0ABS2SWC8</accession>
<evidence type="ECO:0008006" key="4">
    <source>
        <dbReference type="Google" id="ProtNLM"/>
    </source>
</evidence>
<protein>
    <recommendedName>
        <fullName evidence="4">Integral membrane protein</fullName>
    </recommendedName>
</protein>
<keyword evidence="1" id="KW-0472">Membrane</keyword>